<sequence>MDPILRHRIVTLAICWIACGQVASQTRTKTPMTYDDVITSYWQWRLSTVPEFATATGEEKYNGRLESFTPEAFSRRQKDCLDFLRQIGRVPDAALTWRQRTDLAVLRHEVYTVYHGYQWSQFNQLNTINMLEGVHHDYTYWLDATTFNSVDNFDKYIARLRSLATQESVAESIQQLITSPVISSPFYRPFNESLYYLGISWSKKDNLREQARNVINDHVIPAYSRLYHFLMREYLPNTRPSISIRSLPGGSDFYKACLKWYLSYDVSPHDLHNMGHIIVSDIMRRVQQMKDTIGYIGHIKDFMKYVHAADMFIYESGQQMLDKYRAIVHEEIMPKLKDFFTHYKVKDIQVQPMMFDGPLGIMMPGSEDGLMPPVFFVNINQLYSKPKWKMKALSLHEIIPGKYLQLSYERNQTLPKFRQWRENRKMYAVPFQFPFYTAYTEGWALYAEYIGREMNLLLHPFDTFGQLHSELYRACELVVDTGIHGIGWEKDEAVEYLTTRTGCDYQEALDSVTRIITLPGQACAPLYGYLKIKQLRELAENVLGLQFDVTTFHDVILGAGPMPLDILEDEIRRWLTGNCAPTFSSHVIFMVQIVWPLLAVWSD</sequence>
<protein>
    <recommendedName>
        <fullName evidence="4">DUF885 domain-containing protein</fullName>
    </recommendedName>
</protein>
<dbReference type="Pfam" id="PF05960">
    <property type="entry name" value="DUF885"/>
    <property type="match status" value="1"/>
</dbReference>
<proteinExistence type="predicted"/>
<keyword evidence="1" id="KW-0732">Signal</keyword>
<feature type="signal peptide" evidence="1">
    <location>
        <begin position="1"/>
        <end position="24"/>
    </location>
</feature>
<accession>A0AAD9JN03</accession>
<dbReference type="EMBL" id="JAODUP010000233">
    <property type="protein sequence ID" value="KAK2155721.1"/>
    <property type="molecule type" value="Genomic_DNA"/>
</dbReference>
<dbReference type="InterPro" id="IPR010281">
    <property type="entry name" value="DUF885"/>
</dbReference>
<keyword evidence="3" id="KW-1185">Reference proteome</keyword>
<gene>
    <name evidence="2" type="ORF">LSH36_233g09078</name>
</gene>
<name>A0AAD9JN03_9ANNE</name>
<dbReference type="PANTHER" id="PTHR33361">
    <property type="entry name" value="GLR0591 PROTEIN"/>
    <property type="match status" value="1"/>
</dbReference>
<reference evidence="2" key="1">
    <citation type="journal article" date="2023" name="Mol. Biol. Evol.">
        <title>Third-Generation Sequencing Reveals the Adaptive Role of the Epigenome in Three Deep-Sea Polychaetes.</title>
        <authorList>
            <person name="Perez M."/>
            <person name="Aroh O."/>
            <person name="Sun Y."/>
            <person name="Lan Y."/>
            <person name="Juniper S.K."/>
            <person name="Young C.R."/>
            <person name="Angers B."/>
            <person name="Qian P.Y."/>
        </authorList>
    </citation>
    <scope>NUCLEOTIDE SEQUENCE</scope>
    <source>
        <strain evidence="2">P08H-3</strain>
    </source>
</reference>
<dbReference type="AlphaFoldDB" id="A0AAD9JN03"/>
<evidence type="ECO:0000313" key="2">
    <source>
        <dbReference type="EMBL" id="KAK2155721.1"/>
    </source>
</evidence>
<dbReference type="Proteomes" id="UP001208570">
    <property type="component" value="Unassembled WGS sequence"/>
</dbReference>
<feature type="chain" id="PRO_5041906566" description="DUF885 domain-containing protein" evidence="1">
    <location>
        <begin position="25"/>
        <end position="603"/>
    </location>
</feature>
<evidence type="ECO:0008006" key="4">
    <source>
        <dbReference type="Google" id="ProtNLM"/>
    </source>
</evidence>
<evidence type="ECO:0000313" key="3">
    <source>
        <dbReference type="Proteomes" id="UP001208570"/>
    </source>
</evidence>
<evidence type="ECO:0000256" key="1">
    <source>
        <dbReference type="SAM" id="SignalP"/>
    </source>
</evidence>
<comment type="caution">
    <text evidence="2">The sequence shown here is derived from an EMBL/GenBank/DDBJ whole genome shotgun (WGS) entry which is preliminary data.</text>
</comment>
<dbReference type="PANTHER" id="PTHR33361:SF2">
    <property type="entry name" value="DUF885 DOMAIN-CONTAINING PROTEIN"/>
    <property type="match status" value="1"/>
</dbReference>
<organism evidence="2 3">
    <name type="scientific">Paralvinella palmiformis</name>
    <dbReference type="NCBI Taxonomy" id="53620"/>
    <lineage>
        <taxon>Eukaryota</taxon>
        <taxon>Metazoa</taxon>
        <taxon>Spiralia</taxon>
        <taxon>Lophotrochozoa</taxon>
        <taxon>Annelida</taxon>
        <taxon>Polychaeta</taxon>
        <taxon>Sedentaria</taxon>
        <taxon>Canalipalpata</taxon>
        <taxon>Terebellida</taxon>
        <taxon>Terebelliformia</taxon>
        <taxon>Alvinellidae</taxon>
        <taxon>Paralvinella</taxon>
    </lineage>
</organism>